<dbReference type="Pfam" id="PF00989">
    <property type="entry name" value="PAS"/>
    <property type="match status" value="1"/>
</dbReference>
<dbReference type="InterPro" id="IPR013655">
    <property type="entry name" value="PAS_fold_3"/>
</dbReference>
<evidence type="ECO:0000313" key="11">
    <source>
        <dbReference type="EMBL" id="ANY86150.1"/>
    </source>
</evidence>
<dbReference type="InterPro" id="IPR000700">
    <property type="entry name" value="PAS-assoc_C"/>
</dbReference>
<dbReference type="FunFam" id="3.20.20.450:FF:000001">
    <property type="entry name" value="Cyclic di-GMP phosphodiesterase yahA"/>
    <property type="match status" value="1"/>
</dbReference>
<dbReference type="Gene3D" id="3.30.70.270">
    <property type="match status" value="1"/>
</dbReference>
<dbReference type="SUPFAM" id="SSF55785">
    <property type="entry name" value="PYP-like sensor domain (PAS domain)"/>
    <property type="match status" value="5"/>
</dbReference>
<evidence type="ECO:0000259" key="9">
    <source>
        <dbReference type="PROSITE" id="PS50883"/>
    </source>
</evidence>
<dbReference type="EC" id="3.1.4.52" evidence="3"/>
<feature type="domain" description="GGDEF" evidence="10">
    <location>
        <begin position="692"/>
        <end position="830"/>
    </location>
</feature>
<dbReference type="Pfam" id="PF00990">
    <property type="entry name" value="GGDEF"/>
    <property type="match status" value="1"/>
</dbReference>
<feature type="coiled-coil region" evidence="6">
    <location>
        <begin position="749"/>
        <end position="776"/>
    </location>
</feature>
<dbReference type="InterPro" id="IPR001633">
    <property type="entry name" value="EAL_dom"/>
</dbReference>
<dbReference type="RefSeq" id="WP_070092564.1">
    <property type="nucleotide sequence ID" value="NZ_CP016634.1"/>
</dbReference>
<comment type="cofactor">
    <cofactor evidence="1">
        <name>Mg(2+)</name>
        <dbReference type="ChEBI" id="CHEBI:18420"/>
    </cofactor>
</comment>
<dbReference type="Gene3D" id="3.30.450.20">
    <property type="entry name" value="PAS domain"/>
    <property type="match status" value="5"/>
</dbReference>
<dbReference type="GO" id="GO:0071111">
    <property type="term" value="F:cyclic-guanylate-specific phosphodiesterase activity"/>
    <property type="evidence" value="ECO:0007669"/>
    <property type="project" value="UniProtKB-EC"/>
</dbReference>
<dbReference type="NCBIfam" id="TIGR00254">
    <property type="entry name" value="GGDEF"/>
    <property type="match status" value="1"/>
</dbReference>
<dbReference type="InterPro" id="IPR000160">
    <property type="entry name" value="GGDEF_dom"/>
</dbReference>
<name>A0A1B2F1R2_PSEPU</name>
<feature type="domain" description="PAS" evidence="7">
    <location>
        <begin position="536"/>
        <end position="587"/>
    </location>
</feature>
<dbReference type="PROSITE" id="PS50883">
    <property type="entry name" value="EAL"/>
    <property type="match status" value="1"/>
</dbReference>
<dbReference type="FunFam" id="3.30.70.270:FF:000001">
    <property type="entry name" value="Diguanylate cyclase domain protein"/>
    <property type="match status" value="1"/>
</dbReference>
<dbReference type="Gene3D" id="3.20.20.450">
    <property type="entry name" value="EAL domain"/>
    <property type="match status" value="1"/>
</dbReference>
<feature type="domain" description="PAS" evidence="7">
    <location>
        <begin position="411"/>
        <end position="458"/>
    </location>
</feature>
<keyword evidence="6" id="KW-0175">Coiled coil</keyword>
<keyword evidence="4" id="KW-0973">c-di-GMP</keyword>
<organism evidence="11">
    <name type="scientific">Pseudomonas putida</name>
    <name type="common">Arthrobacter siderocapsulatus</name>
    <dbReference type="NCBI Taxonomy" id="303"/>
    <lineage>
        <taxon>Bacteria</taxon>
        <taxon>Pseudomonadati</taxon>
        <taxon>Pseudomonadota</taxon>
        <taxon>Gammaproteobacteria</taxon>
        <taxon>Pseudomonadales</taxon>
        <taxon>Pseudomonadaceae</taxon>
        <taxon>Pseudomonas</taxon>
    </lineage>
</organism>
<dbReference type="GO" id="GO:0006355">
    <property type="term" value="P:regulation of DNA-templated transcription"/>
    <property type="evidence" value="ECO:0007669"/>
    <property type="project" value="InterPro"/>
</dbReference>
<dbReference type="InterPro" id="IPR052155">
    <property type="entry name" value="Biofilm_reg_signaling"/>
</dbReference>
<evidence type="ECO:0000256" key="5">
    <source>
        <dbReference type="ARBA" id="ARBA00051114"/>
    </source>
</evidence>
<proteinExistence type="predicted"/>
<dbReference type="InterPro" id="IPR035919">
    <property type="entry name" value="EAL_sf"/>
</dbReference>
<reference evidence="11" key="1">
    <citation type="submission" date="2016-07" db="EMBL/GenBank/DDBJ databases">
        <title>New class B carbapenemase carried by novel plasmid in Pseudomonas putida enviromental strain in eastern Amazonia.</title>
        <authorList>
            <person name="Souza C.O."/>
            <person name="Lima K.V."/>
            <person name="Brasiliense D.M."/>
            <person name="Perez-Chaparro P.J."/>
            <person name="Mamizuka E.M."/>
            <person name="Lima M.O."/>
            <person name="Lima L.N."/>
            <person name="McCulloch J.A."/>
        </authorList>
    </citation>
    <scope>NUCLEOTIDE SEQUENCE [LARGE SCALE GENOMIC DNA]</scope>
    <source>
        <strain evidence="11">IEC33019</strain>
    </source>
</reference>
<protein>
    <recommendedName>
        <fullName evidence="3">cyclic-guanylate-specific phosphodiesterase</fullName>
        <ecNumber evidence="3">3.1.4.52</ecNumber>
    </recommendedName>
</protein>
<feature type="domain" description="EAL" evidence="9">
    <location>
        <begin position="839"/>
        <end position="1096"/>
    </location>
</feature>
<feature type="domain" description="PAC" evidence="8">
    <location>
        <begin position="100"/>
        <end position="155"/>
    </location>
</feature>
<dbReference type="PANTHER" id="PTHR44757">
    <property type="entry name" value="DIGUANYLATE CYCLASE DGCP"/>
    <property type="match status" value="1"/>
</dbReference>
<dbReference type="Pfam" id="PF00563">
    <property type="entry name" value="EAL"/>
    <property type="match status" value="1"/>
</dbReference>
<evidence type="ECO:0000256" key="6">
    <source>
        <dbReference type="SAM" id="Coils"/>
    </source>
</evidence>
<dbReference type="GO" id="GO:0005886">
    <property type="term" value="C:plasma membrane"/>
    <property type="evidence" value="ECO:0007669"/>
    <property type="project" value="UniProtKB-SubCell"/>
</dbReference>
<dbReference type="SMART" id="SM00267">
    <property type="entry name" value="GGDEF"/>
    <property type="match status" value="1"/>
</dbReference>
<dbReference type="PANTHER" id="PTHR44757:SF2">
    <property type="entry name" value="BIOFILM ARCHITECTURE MAINTENANCE PROTEIN MBAA"/>
    <property type="match status" value="1"/>
</dbReference>
<dbReference type="NCBIfam" id="TIGR00229">
    <property type="entry name" value="sensory_box"/>
    <property type="match status" value="5"/>
</dbReference>
<dbReference type="PROSITE" id="PS50887">
    <property type="entry name" value="GGDEF"/>
    <property type="match status" value="1"/>
</dbReference>
<feature type="domain" description="PAS" evidence="7">
    <location>
        <begin position="156"/>
        <end position="214"/>
    </location>
</feature>
<feature type="domain" description="PAS" evidence="7">
    <location>
        <begin position="28"/>
        <end position="100"/>
    </location>
</feature>
<dbReference type="CDD" id="cd00130">
    <property type="entry name" value="PAS"/>
    <property type="match status" value="4"/>
</dbReference>
<sequence>MPKSANRFPRLPRIHAAAPQESEQTWQNAPQLLAALNGARLGAWLWDIDSGRISWSRATQALFGFAPDRPLPNDIDYLDLLPEEDRARTRQMFQAVVNGEPVETAMRHRIRWPDGSMHWLEVTGSLTHAPDGRPQMIGVVREITRQHERETALINSEKRFATLFHLSPNVILLTRRHDGMIFEVNQHFEDMFGWPGTQVIGKTTLELGLWVNPELRHQVLDSTRSNNGGPLTLEVQFRASTGKIHDGILCTQSIELEGVTYLLSTFVDTSERKRAEQALKDSQERLDLALDSAQLGTWDWHIPSGMLYGSARAAQLHGLAPVPFHESFEAFFEGVSEQERSVMRQTYRSLREGPAGNYQVTYRVQLDNGASRYIESRARLYRDEQGNPLRMAGTLLDITDQVEREQRLSASEEKFASLFQVSPDPICVTRQDNGQFIEINRAFTQTFGWSAEQVIGRTAEQIGLWAESAQRAQRIEQVIRERALNNVAVVVNHHNGSSLTCVISSCQITVDDQPCSVTTLRDITQQQRAEAALKASEEKFAKAFHSSPDAITLTERTTGRYLEVNDGFCRLTGYSSAEVIGRTVYEVGIWADDKQRAALLTELRERGRVHHREMLGRNKRGDILTVEVSVEPLSLNEADCLLLTARDVSQLKNAQAQIRHLAYHDPLTNLPNRALLMDRLSQQIALLKRHNLRGALLFLDLDHFKHINDSLGHPVGDTVLKIITARLEASVRLEDTVARLGGDEFVVLLSGLEGSRDQVEEKVRELADTLRELLAEPMSLDGQRLQVTPSIGVALIPDHGATPADLLKRADIALYRAKDSGRNTTQLFHTTMQKAASERLRMETDLRLALARGELALHFQPQVDARDNRIVGAEVLLRWHHPQLGQQPPSQFIQVLEESGLILEVGSWILDEACDACARMLEDGLIDADDFSLCVNISPRQFRQNNFVERVLRSLDDYRLPRRMLKLEITEGIVIQNLEDTISKMRELKRYGVSFAMDDFGTGYSSLTYLKRLPVDALKIDQTFVRDAPIDPNDAEIVRAIVAMARSLDLAVIAEGVEQSDQLEFLERQGCYLYQGYLHSRPLPLPEFRQMLMEAPADY</sequence>
<dbReference type="CDD" id="cd01949">
    <property type="entry name" value="GGDEF"/>
    <property type="match status" value="1"/>
</dbReference>
<dbReference type="InterPro" id="IPR043128">
    <property type="entry name" value="Rev_trsase/Diguanyl_cyclase"/>
</dbReference>
<dbReference type="InterPro" id="IPR013767">
    <property type="entry name" value="PAS_fold"/>
</dbReference>
<dbReference type="GO" id="GO:0071732">
    <property type="term" value="P:cellular response to nitric oxide"/>
    <property type="evidence" value="ECO:0007669"/>
    <property type="project" value="UniProtKB-ARBA"/>
</dbReference>
<dbReference type="EMBL" id="CP016634">
    <property type="protein sequence ID" value="ANY86150.1"/>
    <property type="molecule type" value="Genomic_DNA"/>
</dbReference>
<accession>A0A1B2F1R2</accession>
<dbReference type="InterPro" id="IPR000014">
    <property type="entry name" value="PAS"/>
</dbReference>
<dbReference type="PROSITE" id="PS50112">
    <property type="entry name" value="PAS"/>
    <property type="match status" value="4"/>
</dbReference>
<evidence type="ECO:0000259" key="7">
    <source>
        <dbReference type="PROSITE" id="PS50112"/>
    </source>
</evidence>
<comment type="catalytic activity">
    <reaction evidence="5">
        <text>3',3'-c-di-GMP + H2O = 5'-phosphoguanylyl(3'-&gt;5')guanosine + H(+)</text>
        <dbReference type="Rhea" id="RHEA:24902"/>
        <dbReference type="ChEBI" id="CHEBI:15377"/>
        <dbReference type="ChEBI" id="CHEBI:15378"/>
        <dbReference type="ChEBI" id="CHEBI:58754"/>
        <dbReference type="ChEBI" id="CHEBI:58805"/>
        <dbReference type="EC" id="3.1.4.52"/>
    </reaction>
    <physiologicalReaction direction="left-to-right" evidence="5">
        <dbReference type="Rhea" id="RHEA:24903"/>
    </physiologicalReaction>
</comment>
<dbReference type="PROSITE" id="PS50113">
    <property type="entry name" value="PAC"/>
    <property type="match status" value="2"/>
</dbReference>
<dbReference type="Pfam" id="PF13426">
    <property type="entry name" value="PAS_9"/>
    <property type="match status" value="2"/>
</dbReference>
<dbReference type="SMART" id="SM00091">
    <property type="entry name" value="PAS"/>
    <property type="match status" value="5"/>
</dbReference>
<evidence type="ECO:0000256" key="3">
    <source>
        <dbReference type="ARBA" id="ARBA00012282"/>
    </source>
</evidence>
<evidence type="ECO:0000256" key="2">
    <source>
        <dbReference type="ARBA" id="ARBA00004533"/>
    </source>
</evidence>
<dbReference type="InterPro" id="IPR035965">
    <property type="entry name" value="PAS-like_dom_sf"/>
</dbReference>
<comment type="subcellular location">
    <subcellularLocation>
        <location evidence="2">Cell inner membrane</location>
    </subcellularLocation>
</comment>
<evidence type="ECO:0000259" key="8">
    <source>
        <dbReference type="PROSITE" id="PS50113"/>
    </source>
</evidence>
<dbReference type="InterPro" id="IPR029787">
    <property type="entry name" value="Nucleotide_cyclase"/>
</dbReference>
<evidence type="ECO:0000256" key="4">
    <source>
        <dbReference type="ARBA" id="ARBA00022636"/>
    </source>
</evidence>
<evidence type="ECO:0000259" key="10">
    <source>
        <dbReference type="PROSITE" id="PS50887"/>
    </source>
</evidence>
<dbReference type="InterPro" id="IPR001610">
    <property type="entry name" value="PAC"/>
</dbReference>
<feature type="domain" description="PAC" evidence="8">
    <location>
        <begin position="358"/>
        <end position="410"/>
    </location>
</feature>
<dbReference type="SMART" id="SM00052">
    <property type="entry name" value="EAL"/>
    <property type="match status" value="1"/>
</dbReference>
<dbReference type="CDD" id="cd01948">
    <property type="entry name" value="EAL"/>
    <property type="match status" value="1"/>
</dbReference>
<gene>
    <name evidence="11" type="primary">cph2_1</name>
    <name evidence="11" type="ORF">IEC33019_0562</name>
</gene>
<dbReference type="SMART" id="SM00086">
    <property type="entry name" value="PAC"/>
    <property type="match status" value="4"/>
</dbReference>
<dbReference type="Gene3D" id="2.10.70.100">
    <property type="match status" value="1"/>
</dbReference>
<dbReference type="SUPFAM" id="SSF55073">
    <property type="entry name" value="Nucleotide cyclase"/>
    <property type="match status" value="1"/>
</dbReference>
<dbReference type="SUPFAM" id="SSF141868">
    <property type="entry name" value="EAL domain-like"/>
    <property type="match status" value="1"/>
</dbReference>
<dbReference type="Pfam" id="PF08447">
    <property type="entry name" value="PAS_3"/>
    <property type="match status" value="2"/>
</dbReference>
<evidence type="ECO:0000256" key="1">
    <source>
        <dbReference type="ARBA" id="ARBA00001946"/>
    </source>
</evidence>
<dbReference type="AlphaFoldDB" id="A0A1B2F1R2"/>